<proteinExistence type="predicted"/>
<name>A0A0M2NXD6_STACC</name>
<evidence type="ECO:0000313" key="1">
    <source>
        <dbReference type="EMBL" id="KKI63169.1"/>
    </source>
</evidence>
<protein>
    <submittedName>
        <fullName evidence="1">Uncharacterized protein</fullName>
    </submittedName>
</protein>
<dbReference type="Proteomes" id="UP000034455">
    <property type="component" value="Unassembled WGS sequence"/>
</dbReference>
<dbReference type="AlphaFoldDB" id="A0A0M2NXD6"/>
<dbReference type="NCBIfam" id="NF047427">
    <property type="entry name" value="phage_activ_RinB"/>
    <property type="match status" value="1"/>
</dbReference>
<dbReference type="RefSeq" id="WP_155395437.1">
    <property type="nucleotide sequence ID" value="NZ_LAKJ01000018.1"/>
</dbReference>
<organism evidence="1 2">
    <name type="scientific">Staphylococcus cohnii subsp. cohnii</name>
    <dbReference type="NCBI Taxonomy" id="74704"/>
    <lineage>
        <taxon>Bacteria</taxon>
        <taxon>Bacillati</taxon>
        <taxon>Bacillota</taxon>
        <taxon>Bacilli</taxon>
        <taxon>Bacillales</taxon>
        <taxon>Staphylococcaceae</taxon>
        <taxon>Staphylococcus</taxon>
        <taxon>Staphylococcus cohnii species complex</taxon>
    </lineage>
</organism>
<accession>A0A0M2NXD6</accession>
<sequence length="42" mass="5050">MKQILKLLLTLALYELSKEITYEIICRMQTKDMVPKDYEVDE</sequence>
<gene>
    <name evidence="1" type="ORF">UF66_1025</name>
</gene>
<dbReference type="PATRIC" id="fig|74704.6.peg.1054"/>
<comment type="caution">
    <text evidence="1">The sequence shown here is derived from an EMBL/GenBank/DDBJ whole genome shotgun (WGS) entry which is preliminary data.</text>
</comment>
<evidence type="ECO:0000313" key="2">
    <source>
        <dbReference type="Proteomes" id="UP000034455"/>
    </source>
</evidence>
<dbReference type="EMBL" id="LAKJ01000018">
    <property type="protein sequence ID" value="KKI63169.1"/>
    <property type="molecule type" value="Genomic_DNA"/>
</dbReference>
<reference evidence="1 2" key="1">
    <citation type="submission" date="2015-03" db="EMBL/GenBank/DDBJ databases">
        <title>Genome Assembly of Staphylococcus cohnii subsp. cohnii strain G22B2.</title>
        <authorList>
            <person name="Nair G."/>
            <person name="Kaur G."/>
            <person name="Khatri I."/>
            <person name="Singh N.K."/>
            <person name="Sathyabama S."/>
            <person name="Maurya S.K."/>
            <person name="Subramanian S."/>
            <person name="Agrewala J.N."/>
            <person name="Mayilraj S."/>
        </authorList>
    </citation>
    <scope>NUCLEOTIDE SEQUENCE [LARGE SCALE GENOMIC DNA]</scope>
    <source>
        <strain evidence="1 2">G22B2</strain>
    </source>
</reference>